<keyword evidence="2" id="KW-1133">Transmembrane helix</keyword>
<name>A0A098EL70_9BACL</name>
<keyword evidence="2" id="KW-0812">Transmembrane</keyword>
<evidence type="ECO:0000256" key="2">
    <source>
        <dbReference type="SAM" id="Phobius"/>
    </source>
</evidence>
<organism evidence="4 5">
    <name type="scientific">Planococcus massiliensis</name>
    <dbReference type="NCBI Taxonomy" id="1499687"/>
    <lineage>
        <taxon>Bacteria</taxon>
        <taxon>Bacillati</taxon>
        <taxon>Bacillota</taxon>
        <taxon>Bacilli</taxon>
        <taxon>Bacillales</taxon>
        <taxon>Caryophanaceae</taxon>
        <taxon>Planococcus</taxon>
    </lineage>
</organism>
<keyword evidence="5" id="KW-1185">Reference proteome</keyword>
<feature type="transmembrane region" description="Helical" evidence="2">
    <location>
        <begin position="208"/>
        <end position="231"/>
    </location>
</feature>
<proteinExistence type="predicted"/>
<dbReference type="InterPro" id="IPR004702">
    <property type="entry name" value="PTS_sorb_EIIBC"/>
</dbReference>
<feature type="domain" description="PTS EIIB type-5" evidence="3">
    <location>
        <begin position="9"/>
        <end position="209"/>
    </location>
</feature>
<evidence type="ECO:0000256" key="1">
    <source>
        <dbReference type="PROSITE-ProRule" id="PRU00425"/>
    </source>
</evidence>
<dbReference type="GO" id="GO:0009401">
    <property type="term" value="P:phosphoenolpyruvate-dependent sugar phosphotransferase system"/>
    <property type="evidence" value="ECO:0007669"/>
    <property type="project" value="InterPro"/>
</dbReference>
<dbReference type="STRING" id="1499687.BN1080_01474"/>
<dbReference type="PROSITE" id="PS51102">
    <property type="entry name" value="PTS_EIIB_TYPE_5"/>
    <property type="match status" value="1"/>
</dbReference>
<dbReference type="GO" id="GO:0005886">
    <property type="term" value="C:plasma membrane"/>
    <property type="evidence" value="ECO:0007669"/>
    <property type="project" value="TreeGrafter"/>
</dbReference>
<evidence type="ECO:0000313" key="5">
    <source>
        <dbReference type="Proteomes" id="UP000043699"/>
    </source>
</evidence>
<dbReference type="GO" id="GO:0008982">
    <property type="term" value="F:protein-N(PI)-phosphohistidine-sugar phosphotransferase activity"/>
    <property type="evidence" value="ECO:0007669"/>
    <property type="project" value="InterPro"/>
</dbReference>
<keyword evidence="4" id="KW-0808">Transferase</keyword>
<dbReference type="InterPro" id="IPR011638">
    <property type="entry name" value="PTS_EIIBC_GUT_C"/>
</dbReference>
<dbReference type="PANTHER" id="PTHR39427">
    <property type="match status" value="1"/>
</dbReference>
<reference evidence="4 5" key="1">
    <citation type="submission" date="2014-09" db="EMBL/GenBank/DDBJ databases">
        <authorList>
            <person name="Urmite Genomes Urmite Genomes"/>
        </authorList>
    </citation>
    <scope>NUCLEOTIDE SEQUENCE [LARGE SCALE GENOMIC DNA]</scope>
    <source>
        <strain evidence="4 5">ES2</strain>
    </source>
</reference>
<feature type="transmembrane region" description="Helical" evidence="2">
    <location>
        <begin position="238"/>
        <end position="257"/>
    </location>
</feature>
<evidence type="ECO:0000259" key="3">
    <source>
        <dbReference type="PROSITE" id="PS51102"/>
    </source>
</evidence>
<accession>A0A098EL70</accession>
<dbReference type="Pfam" id="PF03612">
    <property type="entry name" value="EIIBC-GUT_N"/>
    <property type="match status" value="1"/>
</dbReference>
<feature type="modified residue" description="Phosphocysteine; by EIIA" evidence="1">
    <location>
        <position position="80"/>
    </location>
</feature>
<dbReference type="Proteomes" id="UP000043699">
    <property type="component" value="Unassembled WGS sequence"/>
</dbReference>
<evidence type="ECO:0000313" key="4">
    <source>
        <dbReference type="EMBL" id="CEG22545.1"/>
    </source>
</evidence>
<dbReference type="AlphaFoldDB" id="A0A098EL70"/>
<sequence>MTNTHAPLNFKAISVTKGRGGWGGPLTIRPNEEQRYIVSVTGGGIHPVAEEIARLTGAEAVDGFKTSYAKETMACVIIDCGGTARCGVYPKMGVLTINVNPTSPSGPLMKFINEENFVSGVTVSDISAAAAPYEDQDQVKNAVDEVEAPAAHKTPQEIKEEAKRKAAETYKQPKKMNIIERVGRGAGKVVGVLYQAGRETVDQVLKNILPFMAFVSMLIGIITFTGIGDIIANFVSPLAGNIFGLLILSVICALPILSPLLGPGAVIAQVVGVLVGVEIGRGNIPPALALPALFAINPQVGADFVPVGLTLGEAEPETIEVGVPAVLISRMITGPLAVIIAYLFSFGLYS</sequence>
<protein>
    <submittedName>
        <fullName evidence="4">Glucitol/sorbitol-specific phosphotransferase enzyme IIB component</fullName>
    </submittedName>
</protein>
<dbReference type="OrthoDB" id="4774329at2"/>
<keyword evidence="2" id="KW-0472">Membrane</keyword>
<gene>
    <name evidence="4" type="primary">srlE</name>
    <name evidence="4" type="ORF">BN1080_01474</name>
</gene>
<feature type="transmembrane region" description="Helical" evidence="2">
    <location>
        <begin position="327"/>
        <end position="349"/>
    </location>
</feature>
<dbReference type="PANTHER" id="PTHR39427:SF1">
    <property type="entry name" value="PTS SYSTEM GLUCITOL_SORBITOL-SPECIFIC EIIB COMPONENT"/>
    <property type="match status" value="1"/>
</dbReference>
<dbReference type="InterPro" id="IPR011618">
    <property type="entry name" value="PTS_EIIBC_GUT_N"/>
</dbReference>
<dbReference type="Pfam" id="PF07663">
    <property type="entry name" value="EIIBC-GUT_C"/>
    <property type="match status" value="1"/>
</dbReference>
<dbReference type="RefSeq" id="WP_052651347.1">
    <property type="nucleotide sequence ID" value="NZ_CCXS01000001.1"/>
</dbReference>
<dbReference type="EMBL" id="CCXS01000001">
    <property type="protein sequence ID" value="CEG22545.1"/>
    <property type="molecule type" value="Genomic_DNA"/>
</dbReference>